<name>A0ABR7JEM5_9FLAO</name>
<dbReference type="InterPro" id="IPR009056">
    <property type="entry name" value="Cyt_c-like_dom"/>
</dbReference>
<organism evidence="10 11">
    <name type="scientific">Flavobacterium turcicum</name>
    <dbReference type="NCBI Taxonomy" id="2764718"/>
    <lineage>
        <taxon>Bacteria</taxon>
        <taxon>Pseudomonadati</taxon>
        <taxon>Bacteroidota</taxon>
        <taxon>Flavobacteriia</taxon>
        <taxon>Flavobacteriales</taxon>
        <taxon>Flavobacteriaceae</taxon>
        <taxon>Flavobacterium</taxon>
    </lineage>
</organism>
<reference evidence="10 11" key="1">
    <citation type="submission" date="2020-08" db="EMBL/GenBank/DDBJ databases">
        <title>Description of novel Flavobacterium F-400 isolate.</title>
        <authorList>
            <person name="Saticioglu I."/>
            <person name="Duman M."/>
            <person name="Altun S."/>
        </authorList>
    </citation>
    <scope>NUCLEOTIDE SEQUENCE [LARGE SCALE GENOMIC DNA]</scope>
    <source>
        <strain evidence="10 11">F-400</strain>
    </source>
</reference>
<feature type="chain" id="PRO_5045091796" evidence="8">
    <location>
        <begin position="26"/>
        <end position="396"/>
    </location>
</feature>
<dbReference type="GO" id="GO:0004601">
    <property type="term" value="F:peroxidase activity"/>
    <property type="evidence" value="ECO:0007669"/>
    <property type="project" value="UniProtKB-KW"/>
</dbReference>
<keyword evidence="3 7" id="KW-0479">Metal-binding</keyword>
<evidence type="ECO:0000256" key="1">
    <source>
        <dbReference type="ARBA" id="ARBA00004196"/>
    </source>
</evidence>
<dbReference type="PANTHER" id="PTHR30600">
    <property type="entry name" value="CYTOCHROME C PEROXIDASE-RELATED"/>
    <property type="match status" value="1"/>
</dbReference>
<feature type="domain" description="Cytochrome c" evidence="9">
    <location>
        <begin position="75"/>
        <end position="184"/>
    </location>
</feature>
<accession>A0ABR7JEM5</accession>
<comment type="subcellular location">
    <subcellularLocation>
        <location evidence="1">Cell envelope</location>
    </subcellularLocation>
</comment>
<evidence type="ECO:0000256" key="2">
    <source>
        <dbReference type="ARBA" id="ARBA00022617"/>
    </source>
</evidence>
<evidence type="ECO:0000256" key="5">
    <source>
        <dbReference type="ARBA" id="ARBA00023002"/>
    </source>
</evidence>
<keyword evidence="2 7" id="KW-0349">Heme</keyword>
<sequence>MKLLKHSLFIAASILAAGCSNNNDATDYIAIEAYPNIKASFEGKINLNQLDNYANQVVPAYITKDNTTNNPITDKGATLGRILFYDKNLSATNTVSCSSCHVQANAFGDVAQASTGVNGLTSRHSMRLINTRFSNESKFFWNERATNLENQTTQPIQDHIEMGFSGTLGDGNFNTLTSKLQNIGYYKELFKFVYGSEDITENKIQLALAQFIRSIQSFDAKYDIGRALVANENQPFPNFTVQENQGKNLFLTPPVFDSSGSRTAGGLGCAGCHQAPEFSIDPNSRNNGIIGILNSNGIDITNTRSPTLRDAIKKDGSSNGAFMHTANLATLQNVIGHYGTITIASGNTNLDPRLRPNGSGQKLNLTATEVDALIAFIKTLSGSNVYTDPKWANPFK</sequence>
<dbReference type="PANTHER" id="PTHR30600:SF10">
    <property type="entry name" value="BLL6722 PROTEIN"/>
    <property type="match status" value="1"/>
</dbReference>
<evidence type="ECO:0000256" key="3">
    <source>
        <dbReference type="ARBA" id="ARBA00022723"/>
    </source>
</evidence>
<dbReference type="EMBL" id="JACRUM010000002">
    <property type="protein sequence ID" value="MBC5862966.1"/>
    <property type="molecule type" value="Genomic_DNA"/>
</dbReference>
<protein>
    <submittedName>
        <fullName evidence="10">Cytochrome-c peroxidase</fullName>
    </submittedName>
</protein>
<evidence type="ECO:0000256" key="4">
    <source>
        <dbReference type="ARBA" id="ARBA00022729"/>
    </source>
</evidence>
<keyword evidence="4 8" id="KW-0732">Signal</keyword>
<dbReference type="InterPro" id="IPR051395">
    <property type="entry name" value="Cytochrome_c_Peroxidase/MauG"/>
</dbReference>
<dbReference type="SUPFAM" id="SSF46626">
    <property type="entry name" value="Cytochrome c"/>
    <property type="match status" value="2"/>
</dbReference>
<dbReference type="Gene3D" id="1.10.760.10">
    <property type="entry name" value="Cytochrome c-like domain"/>
    <property type="match status" value="2"/>
</dbReference>
<dbReference type="InterPro" id="IPR036909">
    <property type="entry name" value="Cyt_c-like_dom_sf"/>
</dbReference>
<evidence type="ECO:0000256" key="8">
    <source>
        <dbReference type="SAM" id="SignalP"/>
    </source>
</evidence>
<proteinExistence type="predicted"/>
<evidence type="ECO:0000313" key="10">
    <source>
        <dbReference type="EMBL" id="MBC5862966.1"/>
    </source>
</evidence>
<dbReference type="Pfam" id="PF03150">
    <property type="entry name" value="CCP_MauG"/>
    <property type="match status" value="1"/>
</dbReference>
<keyword evidence="10" id="KW-0575">Peroxidase</keyword>
<dbReference type="PROSITE" id="PS51007">
    <property type="entry name" value="CYTC"/>
    <property type="match status" value="2"/>
</dbReference>
<dbReference type="Proteomes" id="UP000621670">
    <property type="component" value="Unassembled WGS sequence"/>
</dbReference>
<keyword evidence="11" id="KW-1185">Reference proteome</keyword>
<feature type="signal peptide" evidence="8">
    <location>
        <begin position="1"/>
        <end position="25"/>
    </location>
</feature>
<evidence type="ECO:0000313" key="11">
    <source>
        <dbReference type="Proteomes" id="UP000621670"/>
    </source>
</evidence>
<gene>
    <name evidence="10" type="ORF">H8R26_05985</name>
</gene>
<dbReference type="RefSeq" id="WP_166134314.1">
    <property type="nucleotide sequence ID" value="NZ_JAAOBY010000002.1"/>
</dbReference>
<keyword evidence="5" id="KW-0560">Oxidoreductase</keyword>
<dbReference type="PROSITE" id="PS51257">
    <property type="entry name" value="PROKAR_LIPOPROTEIN"/>
    <property type="match status" value="1"/>
</dbReference>
<keyword evidence="6 7" id="KW-0408">Iron</keyword>
<evidence type="ECO:0000256" key="6">
    <source>
        <dbReference type="ARBA" id="ARBA00023004"/>
    </source>
</evidence>
<evidence type="ECO:0000259" key="9">
    <source>
        <dbReference type="PROSITE" id="PS51007"/>
    </source>
</evidence>
<comment type="caution">
    <text evidence="10">The sequence shown here is derived from an EMBL/GenBank/DDBJ whole genome shotgun (WGS) entry which is preliminary data.</text>
</comment>
<feature type="domain" description="Cytochrome c" evidence="9">
    <location>
        <begin position="241"/>
        <end position="381"/>
    </location>
</feature>
<evidence type="ECO:0000256" key="7">
    <source>
        <dbReference type="PROSITE-ProRule" id="PRU00433"/>
    </source>
</evidence>
<dbReference type="InterPro" id="IPR004852">
    <property type="entry name" value="Di-haem_cyt_c_peroxidsae"/>
</dbReference>